<name>X1DBA6_9ZZZZ</name>
<organism evidence="2">
    <name type="scientific">marine sediment metagenome</name>
    <dbReference type="NCBI Taxonomy" id="412755"/>
    <lineage>
        <taxon>unclassified sequences</taxon>
        <taxon>metagenomes</taxon>
        <taxon>ecological metagenomes</taxon>
    </lineage>
</organism>
<protein>
    <submittedName>
        <fullName evidence="2">Uncharacterized protein</fullName>
    </submittedName>
</protein>
<dbReference type="EMBL" id="BART01034470">
    <property type="protein sequence ID" value="GAH17482.1"/>
    <property type="molecule type" value="Genomic_DNA"/>
</dbReference>
<dbReference type="AlphaFoldDB" id="X1DBA6"/>
<proteinExistence type="predicted"/>
<sequence>MTEGEEDLEKEYADRLSELMKEKGQIEALLIEQEGISQTKDLEKEELISKLEDCNNQITEVKEKLVQQEIEGEKDYIAELSALTEEKSKLETQLKVSQELLSERENTIALLKQQNEESEKSIIDKDTTIAELSESIKEYGDLVKEIQEQMAQEGKEN</sequence>
<reference evidence="2" key="1">
    <citation type="journal article" date="2014" name="Front. Microbiol.">
        <title>High frequency of phylogenetically diverse reductive dehalogenase-homologous genes in deep subseafloor sedimentary metagenomes.</title>
        <authorList>
            <person name="Kawai M."/>
            <person name="Futagami T."/>
            <person name="Toyoda A."/>
            <person name="Takaki Y."/>
            <person name="Nishi S."/>
            <person name="Hori S."/>
            <person name="Arai W."/>
            <person name="Tsubouchi T."/>
            <person name="Morono Y."/>
            <person name="Uchiyama I."/>
            <person name="Ito T."/>
            <person name="Fujiyama A."/>
            <person name="Inagaki F."/>
            <person name="Takami H."/>
        </authorList>
    </citation>
    <scope>NUCLEOTIDE SEQUENCE</scope>
    <source>
        <strain evidence="2">Expedition CK06-06</strain>
    </source>
</reference>
<feature type="coiled-coil region" evidence="1">
    <location>
        <begin position="44"/>
        <end position="156"/>
    </location>
</feature>
<evidence type="ECO:0000313" key="2">
    <source>
        <dbReference type="EMBL" id="GAH17482.1"/>
    </source>
</evidence>
<keyword evidence="1" id="KW-0175">Coiled coil</keyword>
<comment type="caution">
    <text evidence="2">The sequence shown here is derived from an EMBL/GenBank/DDBJ whole genome shotgun (WGS) entry which is preliminary data.</text>
</comment>
<accession>X1DBA6</accession>
<evidence type="ECO:0000256" key="1">
    <source>
        <dbReference type="SAM" id="Coils"/>
    </source>
</evidence>
<gene>
    <name evidence="2" type="ORF">S01H4_58900</name>
</gene>
<feature type="non-terminal residue" evidence="2">
    <location>
        <position position="157"/>
    </location>
</feature>